<gene>
    <name evidence="11" type="ORF">LPJ61_001311</name>
</gene>
<feature type="active site" description="Proton donor/acceptor" evidence="5">
    <location>
        <position position="198"/>
    </location>
</feature>
<dbReference type="GO" id="GO:0003677">
    <property type="term" value="F:DNA binding"/>
    <property type="evidence" value="ECO:0007669"/>
    <property type="project" value="InterPro"/>
</dbReference>
<evidence type="ECO:0000256" key="9">
    <source>
        <dbReference type="SAM" id="MobiDB-lite"/>
    </source>
</evidence>
<dbReference type="GO" id="GO:0003906">
    <property type="term" value="F:DNA-(apurinic or apyrimidinic site) endonuclease activity"/>
    <property type="evidence" value="ECO:0007669"/>
    <property type="project" value="TreeGrafter"/>
</dbReference>
<feature type="binding site" evidence="6">
    <location>
        <position position="302"/>
    </location>
    <ligand>
        <name>Mg(2+)</name>
        <dbReference type="ChEBI" id="CHEBI:18420"/>
        <label>1</label>
    </ligand>
</feature>
<dbReference type="NCBIfam" id="TIGR00195">
    <property type="entry name" value="exoDNase_III"/>
    <property type="match status" value="1"/>
</dbReference>
<comment type="similarity">
    <text evidence="1 8">Belongs to the DNA repair enzymes AP/ExoA family.</text>
</comment>
<sequence length="331" mass="35876">MTASKRAAEDDGSVPGAALKKAASSPAVPTNKTMPTDYSFIAPVPPGCLRIVSYNVNSLAAACKKGCKEYVAAEDPDVLCLQETKANQPMAFVFSKARYPHQYWHCSTAKKGYSGTAVFSKVKPLSVKYGFDAGVDGDADVEGRLISLEFDSFHLVACYVPNAGEKLVRLDRRLCWDESIRAHLAGREKTKPVVYTGDLNVAHNECDLARPDTNHRSAGFTDEERGSFSAILAGADAGSPRVDAFRHLYPAARADGYTYFGYRANCREKALGWRLDYFVVSSMLLPRVTDVIPRNQCYGASDHVPLVLHLAVEAAEAADVADETPGAADVE</sequence>
<evidence type="ECO:0000256" key="7">
    <source>
        <dbReference type="PIRSR" id="PIRSR604808-3"/>
    </source>
</evidence>
<dbReference type="InterPro" id="IPR005135">
    <property type="entry name" value="Endo/exonuclease/phosphatase"/>
</dbReference>
<dbReference type="GO" id="GO:0005634">
    <property type="term" value="C:nucleus"/>
    <property type="evidence" value="ECO:0007669"/>
    <property type="project" value="TreeGrafter"/>
</dbReference>
<keyword evidence="2 6" id="KW-0479">Metal-binding</keyword>
<protein>
    <recommendedName>
        <fullName evidence="10">Endonuclease/exonuclease/phosphatase domain-containing protein</fullName>
    </recommendedName>
</protein>
<keyword evidence="12" id="KW-1185">Reference proteome</keyword>
<dbReference type="PANTHER" id="PTHR22748">
    <property type="entry name" value="AP ENDONUCLEASE"/>
    <property type="match status" value="1"/>
</dbReference>
<evidence type="ECO:0000256" key="2">
    <source>
        <dbReference type="ARBA" id="ARBA00022723"/>
    </source>
</evidence>
<feature type="active site" evidence="5">
    <location>
        <position position="159"/>
    </location>
</feature>
<feature type="site" description="Important for catalytic activity" evidence="7">
    <location>
        <position position="276"/>
    </location>
</feature>
<dbReference type="GO" id="GO:0008311">
    <property type="term" value="F:double-stranded DNA 3'-5' DNA exonuclease activity"/>
    <property type="evidence" value="ECO:0007669"/>
    <property type="project" value="TreeGrafter"/>
</dbReference>
<dbReference type="PROSITE" id="PS00726">
    <property type="entry name" value="AP_NUCLEASE_F1_1"/>
    <property type="match status" value="1"/>
</dbReference>
<evidence type="ECO:0000256" key="3">
    <source>
        <dbReference type="ARBA" id="ARBA00022801"/>
    </source>
</evidence>
<evidence type="ECO:0000256" key="4">
    <source>
        <dbReference type="ARBA" id="ARBA00022842"/>
    </source>
</evidence>
<feature type="binding site" evidence="6">
    <location>
        <position position="303"/>
    </location>
    <ligand>
        <name>Mg(2+)</name>
        <dbReference type="ChEBI" id="CHEBI:18420"/>
        <label>1</label>
    </ligand>
</feature>
<dbReference type="AlphaFoldDB" id="A0A9W7YGY8"/>
<proteinExistence type="inferred from homology"/>
<dbReference type="Gene3D" id="3.60.10.10">
    <property type="entry name" value="Endonuclease/exonuclease/phosphatase"/>
    <property type="match status" value="1"/>
</dbReference>
<dbReference type="OrthoDB" id="498125at2759"/>
<dbReference type="PROSITE" id="PS51435">
    <property type="entry name" value="AP_NUCLEASE_F1_4"/>
    <property type="match status" value="1"/>
</dbReference>
<accession>A0A9W7YGY8</accession>
<keyword evidence="6" id="KW-0464">Manganese</keyword>
<dbReference type="Proteomes" id="UP001143981">
    <property type="component" value="Unassembled WGS sequence"/>
</dbReference>
<reference evidence="11" key="1">
    <citation type="submission" date="2022-07" db="EMBL/GenBank/DDBJ databases">
        <title>Phylogenomic reconstructions and comparative analyses of Kickxellomycotina fungi.</title>
        <authorList>
            <person name="Reynolds N.K."/>
            <person name="Stajich J.E."/>
            <person name="Barry K."/>
            <person name="Grigoriev I.V."/>
            <person name="Crous P."/>
            <person name="Smith M.E."/>
        </authorList>
    </citation>
    <scope>NUCLEOTIDE SEQUENCE</scope>
    <source>
        <strain evidence="11">BCRC 34381</strain>
    </source>
</reference>
<keyword evidence="3" id="KW-0378">Hydrolase</keyword>
<dbReference type="InterPro" id="IPR036691">
    <property type="entry name" value="Endo/exonu/phosph_ase_sf"/>
</dbReference>
<evidence type="ECO:0000256" key="5">
    <source>
        <dbReference type="PIRSR" id="PIRSR604808-1"/>
    </source>
</evidence>
<dbReference type="InterPro" id="IPR020847">
    <property type="entry name" value="AP_endonuclease_F1_BS"/>
</dbReference>
<evidence type="ECO:0000256" key="1">
    <source>
        <dbReference type="ARBA" id="ARBA00007092"/>
    </source>
</evidence>
<keyword evidence="8" id="KW-0234">DNA repair</keyword>
<evidence type="ECO:0000256" key="6">
    <source>
        <dbReference type="PIRSR" id="PIRSR604808-2"/>
    </source>
</evidence>
<keyword evidence="4 6" id="KW-0460">Magnesium</keyword>
<dbReference type="NCBIfam" id="TIGR00633">
    <property type="entry name" value="xth"/>
    <property type="match status" value="1"/>
</dbReference>
<dbReference type="EMBL" id="JANBOI010000105">
    <property type="protein sequence ID" value="KAJ1733956.1"/>
    <property type="molecule type" value="Genomic_DNA"/>
</dbReference>
<name>A0A9W7YGY8_9FUNG</name>
<dbReference type="PANTHER" id="PTHR22748:SF6">
    <property type="entry name" value="DNA-(APURINIC OR APYRIMIDINIC SITE) ENDONUCLEASE"/>
    <property type="match status" value="1"/>
</dbReference>
<dbReference type="CDD" id="cd09087">
    <property type="entry name" value="Ape1-like_AP-endo"/>
    <property type="match status" value="1"/>
</dbReference>
<evidence type="ECO:0000313" key="12">
    <source>
        <dbReference type="Proteomes" id="UP001143981"/>
    </source>
</evidence>
<comment type="caution">
    <text evidence="11">The sequence shown here is derived from an EMBL/GenBank/DDBJ whole genome shotgun (WGS) entry which is preliminary data.</text>
</comment>
<dbReference type="Pfam" id="PF03372">
    <property type="entry name" value="Exo_endo_phos"/>
    <property type="match status" value="1"/>
</dbReference>
<organism evidence="11 12">
    <name type="scientific">Coemansia biformis</name>
    <dbReference type="NCBI Taxonomy" id="1286918"/>
    <lineage>
        <taxon>Eukaryota</taxon>
        <taxon>Fungi</taxon>
        <taxon>Fungi incertae sedis</taxon>
        <taxon>Zoopagomycota</taxon>
        <taxon>Kickxellomycotina</taxon>
        <taxon>Kickxellomycetes</taxon>
        <taxon>Kickxellales</taxon>
        <taxon>Kickxellaceae</taxon>
        <taxon>Coemansia</taxon>
    </lineage>
</organism>
<feature type="domain" description="Endonuclease/exonuclease/phosphatase" evidence="10">
    <location>
        <begin position="52"/>
        <end position="303"/>
    </location>
</feature>
<evidence type="ECO:0000313" key="11">
    <source>
        <dbReference type="EMBL" id="KAJ1733956.1"/>
    </source>
</evidence>
<dbReference type="GO" id="GO:0006284">
    <property type="term" value="P:base-excision repair"/>
    <property type="evidence" value="ECO:0007669"/>
    <property type="project" value="TreeGrafter"/>
</dbReference>
<feature type="binding site" evidence="6">
    <location>
        <position position="83"/>
    </location>
    <ligand>
        <name>Mg(2+)</name>
        <dbReference type="ChEBI" id="CHEBI:18420"/>
        <label>1</label>
    </ligand>
</feature>
<feature type="binding site" evidence="6">
    <location>
        <position position="198"/>
    </location>
    <ligand>
        <name>Mg(2+)</name>
        <dbReference type="ChEBI" id="CHEBI:18420"/>
        <label>1</label>
    </ligand>
</feature>
<evidence type="ECO:0000259" key="10">
    <source>
        <dbReference type="Pfam" id="PF03372"/>
    </source>
</evidence>
<feature type="site" description="Transition state stabilizer" evidence="7">
    <location>
        <position position="200"/>
    </location>
</feature>
<dbReference type="GO" id="GO:0008081">
    <property type="term" value="F:phosphoric diester hydrolase activity"/>
    <property type="evidence" value="ECO:0007669"/>
    <property type="project" value="TreeGrafter"/>
</dbReference>
<keyword evidence="8" id="KW-0227">DNA damage</keyword>
<feature type="active site" description="Proton acceptor" evidence="5">
    <location>
        <position position="303"/>
    </location>
</feature>
<feature type="site" description="Interaction with DNA substrate" evidence="7">
    <location>
        <position position="303"/>
    </location>
</feature>
<dbReference type="SUPFAM" id="SSF56219">
    <property type="entry name" value="DNase I-like"/>
    <property type="match status" value="1"/>
</dbReference>
<dbReference type="InterPro" id="IPR004808">
    <property type="entry name" value="AP_endonuc_1"/>
</dbReference>
<feature type="binding site" evidence="6">
    <location>
        <position position="200"/>
    </location>
    <ligand>
        <name>Mg(2+)</name>
        <dbReference type="ChEBI" id="CHEBI:18420"/>
        <label>1</label>
    </ligand>
</feature>
<evidence type="ECO:0000256" key="8">
    <source>
        <dbReference type="RuleBase" id="RU362131"/>
    </source>
</evidence>
<dbReference type="GO" id="GO:0046872">
    <property type="term" value="F:metal ion binding"/>
    <property type="evidence" value="ECO:0007669"/>
    <property type="project" value="UniProtKB-KW"/>
</dbReference>
<comment type="cofactor">
    <cofactor evidence="6 8">
        <name>Mg(2+)</name>
        <dbReference type="ChEBI" id="CHEBI:18420"/>
    </cofactor>
    <cofactor evidence="6 8">
        <name>Mn(2+)</name>
        <dbReference type="ChEBI" id="CHEBI:29035"/>
    </cofactor>
    <text evidence="6 8">Probably binds two magnesium or manganese ions per subunit.</text>
</comment>
<feature type="binding site" evidence="6">
    <location>
        <position position="55"/>
    </location>
    <ligand>
        <name>Mg(2+)</name>
        <dbReference type="ChEBI" id="CHEBI:18420"/>
        <label>1</label>
    </ligand>
</feature>
<feature type="region of interest" description="Disordered" evidence="9">
    <location>
        <begin position="1"/>
        <end position="30"/>
    </location>
</feature>